<accession>A0A8J4G156</accession>
<sequence length="120" mass="13736">MKSRFDQKCLLRNVISQTLLCQQSPAILADLHLIMNCRPPSLARLQVNIRMDASKNGCTGMFWRSKPEMNASVSAPDWPRNGTVFKGWKSLEHPGWVKVDHPKGYWLPIQQYGNDVCHFP</sequence>
<comment type="caution">
    <text evidence="1">The sequence shown here is derived from an EMBL/GenBank/DDBJ whole genome shotgun (WGS) entry which is preliminary data.</text>
</comment>
<name>A0A8J4G156_9CHLO</name>
<dbReference type="OrthoDB" id="65596at2759"/>
<dbReference type="EMBL" id="BNCP01000077">
    <property type="protein sequence ID" value="GIL92405.1"/>
    <property type="molecule type" value="Genomic_DNA"/>
</dbReference>
<organism evidence="1 2">
    <name type="scientific">Volvox reticuliferus</name>
    <dbReference type="NCBI Taxonomy" id="1737510"/>
    <lineage>
        <taxon>Eukaryota</taxon>
        <taxon>Viridiplantae</taxon>
        <taxon>Chlorophyta</taxon>
        <taxon>core chlorophytes</taxon>
        <taxon>Chlorophyceae</taxon>
        <taxon>CS clade</taxon>
        <taxon>Chlamydomonadales</taxon>
        <taxon>Volvocaceae</taxon>
        <taxon>Volvox</taxon>
    </lineage>
</organism>
<reference evidence="1" key="1">
    <citation type="journal article" date="2021" name="Proc. Natl. Acad. Sci. U.S.A.">
        <title>Three genomes in the algal genus Volvox reveal the fate of a haploid sex-determining region after a transition to homothallism.</title>
        <authorList>
            <person name="Yamamoto K."/>
            <person name="Hamaji T."/>
            <person name="Kawai-Toyooka H."/>
            <person name="Matsuzaki R."/>
            <person name="Takahashi F."/>
            <person name="Nishimura Y."/>
            <person name="Kawachi M."/>
            <person name="Noguchi H."/>
            <person name="Minakuchi Y."/>
            <person name="Umen J.G."/>
            <person name="Toyoda A."/>
            <person name="Nozaki H."/>
        </authorList>
    </citation>
    <scope>NUCLEOTIDE SEQUENCE</scope>
    <source>
        <strain evidence="1">NIES-3786</strain>
    </source>
</reference>
<protein>
    <submittedName>
        <fullName evidence="1">Uncharacterized protein</fullName>
    </submittedName>
</protein>
<evidence type="ECO:0000313" key="1">
    <source>
        <dbReference type="EMBL" id="GIL92405.1"/>
    </source>
</evidence>
<dbReference type="AlphaFoldDB" id="A0A8J4G156"/>
<evidence type="ECO:0000313" key="2">
    <source>
        <dbReference type="Proteomes" id="UP000747110"/>
    </source>
</evidence>
<keyword evidence="2" id="KW-1185">Reference proteome</keyword>
<dbReference type="Proteomes" id="UP000747110">
    <property type="component" value="Unassembled WGS sequence"/>
</dbReference>
<gene>
    <name evidence="1" type="ORF">Vretifemale_19966</name>
</gene>
<proteinExistence type="predicted"/>